<sequence length="75" mass="8376">MPTTFLLLKTDHLEFPSPPQVNTRQFSISYTPYPKSLNLEINLPPTSSAKTARPFNSLSWEAEGTHLNLAGFAEI</sequence>
<reference evidence="1" key="1">
    <citation type="submission" date="2020-08" db="EMBL/GenBank/DDBJ databases">
        <title>Multicomponent nature underlies the extraordinary mechanical properties of spider dragline silk.</title>
        <authorList>
            <person name="Kono N."/>
            <person name="Nakamura H."/>
            <person name="Mori M."/>
            <person name="Yoshida Y."/>
            <person name="Ohtoshi R."/>
            <person name="Malay A.D."/>
            <person name="Moran D.A.P."/>
            <person name="Tomita M."/>
            <person name="Numata K."/>
            <person name="Arakawa K."/>
        </authorList>
    </citation>
    <scope>NUCLEOTIDE SEQUENCE</scope>
</reference>
<protein>
    <submittedName>
        <fullName evidence="1">Uncharacterized protein</fullName>
    </submittedName>
</protein>
<gene>
    <name evidence="1" type="ORF">TNCV_1664571</name>
</gene>
<dbReference type="AlphaFoldDB" id="A0A8X6RWG2"/>
<comment type="caution">
    <text evidence="1">The sequence shown here is derived from an EMBL/GenBank/DDBJ whole genome shotgun (WGS) entry which is preliminary data.</text>
</comment>
<evidence type="ECO:0000313" key="2">
    <source>
        <dbReference type="Proteomes" id="UP000887159"/>
    </source>
</evidence>
<accession>A0A8X6RWG2</accession>
<evidence type="ECO:0000313" key="1">
    <source>
        <dbReference type="EMBL" id="GFY00418.1"/>
    </source>
</evidence>
<dbReference type="EMBL" id="BMAU01021220">
    <property type="protein sequence ID" value="GFY00418.1"/>
    <property type="molecule type" value="Genomic_DNA"/>
</dbReference>
<keyword evidence="2" id="KW-1185">Reference proteome</keyword>
<organism evidence="1 2">
    <name type="scientific">Trichonephila clavipes</name>
    <name type="common">Golden silk orbweaver</name>
    <name type="synonym">Nephila clavipes</name>
    <dbReference type="NCBI Taxonomy" id="2585209"/>
    <lineage>
        <taxon>Eukaryota</taxon>
        <taxon>Metazoa</taxon>
        <taxon>Ecdysozoa</taxon>
        <taxon>Arthropoda</taxon>
        <taxon>Chelicerata</taxon>
        <taxon>Arachnida</taxon>
        <taxon>Araneae</taxon>
        <taxon>Araneomorphae</taxon>
        <taxon>Entelegynae</taxon>
        <taxon>Araneoidea</taxon>
        <taxon>Nephilidae</taxon>
        <taxon>Trichonephila</taxon>
    </lineage>
</organism>
<name>A0A8X6RWG2_TRICX</name>
<dbReference type="Proteomes" id="UP000887159">
    <property type="component" value="Unassembled WGS sequence"/>
</dbReference>
<proteinExistence type="predicted"/>